<reference evidence="2" key="2">
    <citation type="journal article" date="2014" name="ISME J.">
        <title>Microbial stratification in low pH oxic and suboxic macroscopic growths along an acid mine drainage.</title>
        <authorList>
            <person name="Mendez-Garcia C."/>
            <person name="Mesa V."/>
            <person name="Sprenger R.R."/>
            <person name="Richter M."/>
            <person name="Diez M.S."/>
            <person name="Solano J."/>
            <person name="Bargiela R."/>
            <person name="Golyshina O.V."/>
            <person name="Manteca A."/>
            <person name="Ramos J.L."/>
            <person name="Gallego J.R."/>
            <person name="Llorente I."/>
            <person name="Martins Dos Santos V.A."/>
            <person name="Jensen O.N."/>
            <person name="Pelaez A.I."/>
            <person name="Sanchez J."/>
            <person name="Ferrer M."/>
        </authorList>
    </citation>
    <scope>NUCLEOTIDE SEQUENCE</scope>
</reference>
<dbReference type="Pfam" id="PF08706">
    <property type="entry name" value="D5_N"/>
    <property type="match status" value="1"/>
</dbReference>
<dbReference type="InterPro" id="IPR014818">
    <property type="entry name" value="Phage/plasmid_primase_P4_C"/>
</dbReference>
<dbReference type="EMBL" id="AUZX01003255">
    <property type="protein sequence ID" value="EQD74411.1"/>
    <property type="molecule type" value="Genomic_DNA"/>
</dbReference>
<accession>T1BNI6</accession>
<evidence type="ECO:0000313" key="2">
    <source>
        <dbReference type="EMBL" id="EQD74411.1"/>
    </source>
</evidence>
<dbReference type="AlphaFoldDB" id="T1BNI6"/>
<evidence type="ECO:0000259" key="1">
    <source>
        <dbReference type="Pfam" id="PF08706"/>
    </source>
</evidence>
<proteinExistence type="predicted"/>
<feature type="non-terminal residue" evidence="2">
    <location>
        <position position="101"/>
    </location>
</feature>
<reference evidence="2" key="1">
    <citation type="submission" date="2013-08" db="EMBL/GenBank/DDBJ databases">
        <authorList>
            <person name="Mendez C."/>
            <person name="Richter M."/>
            <person name="Ferrer M."/>
            <person name="Sanchez J."/>
        </authorList>
    </citation>
    <scope>NUCLEOTIDE SEQUENCE</scope>
</reference>
<feature type="domain" description="Bacteriophage/plasmid primase P4 C-terminal" evidence="1">
    <location>
        <begin position="22"/>
        <end position="101"/>
    </location>
</feature>
<sequence length="101" mass="11721">MPPTAPNDDPTEIYDLTELGNADRFVDRFGTEVRYDCTREGWLVWDSHRWGLDETGQAYRHAERVVDAIHTEAAQQDGTDLGKELLRWWRSSSTDRRIKAV</sequence>
<protein>
    <submittedName>
        <fullName evidence="2">Phage/plasmid primase, P4 family protein</fullName>
    </submittedName>
</protein>
<gene>
    <name evidence="2" type="ORF">B1A_04478</name>
</gene>
<organism evidence="2">
    <name type="scientific">mine drainage metagenome</name>
    <dbReference type="NCBI Taxonomy" id="410659"/>
    <lineage>
        <taxon>unclassified sequences</taxon>
        <taxon>metagenomes</taxon>
        <taxon>ecological metagenomes</taxon>
    </lineage>
</organism>
<name>T1BNI6_9ZZZZ</name>
<comment type="caution">
    <text evidence="2">The sequence shown here is derived from an EMBL/GenBank/DDBJ whole genome shotgun (WGS) entry which is preliminary data.</text>
</comment>